<dbReference type="SUPFAM" id="SSF53335">
    <property type="entry name" value="S-adenosyl-L-methionine-dependent methyltransferases"/>
    <property type="match status" value="1"/>
</dbReference>
<comment type="caution">
    <text evidence="2">The sequence shown here is derived from an EMBL/GenBank/DDBJ whole genome shotgun (WGS) entry which is preliminary data.</text>
</comment>
<dbReference type="PANTHER" id="PTHR34203">
    <property type="entry name" value="METHYLTRANSFERASE, FKBM FAMILY PROTEIN"/>
    <property type="match status" value="1"/>
</dbReference>
<dbReference type="Gene3D" id="3.40.50.150">
    <property type="entry name" value="Vaccinia Virus protein VP39"/>
    <property type="match status" value="1"/>
</dbReference>
<dbReference type="InterPro" id="IPR029063">
    <property type="entry name" value="SAM-dependent_MTases_sf"/>
</dbReference>
<accession>A0A5C6DG37</accession>
<evidence type="ECO:0000313" key="2">
    <source>
        <dbReference type="EMBL" id="TWU34944.1"/>
    </source>
</evidence>
<organism evidence="2 3">
    <name type="scientific">Novipirellula artificiosorum</name>
    <dbReference type="NCBI Taxonomy" id="2528016"/>
    <lineage>
        <taxon>Bacteria</taxon>
        <taxon>Pseudomonadati</taxon>
        <taxon>Planctomycetota</taxon>
        <taxon>Planctomycetia</taxon>
        <taxon>Pirellulales</taxon>
        <taxon>Pirellulaceae</taxon>
        <taxon>Novipirellula</taxon>
    </lineage>
</organism>
<dbReference type="NCBIfam" id="TIGR01444">
    <property type="entry name" value="fkbM_fam"/>
    <property type="match status" value="1"/>
</dbReference>
<reference evidence="2 3" key="1">
    <citation type="submission" date="2019-02" db="EMBL/GenBank/DDBJ databases">
        <title>Deep-cultivation of Planctomycetes and their phenomic and genomic characterization uncovers novel biology.</title>
        <authorList>
            <person name="Wiegand S."/>
            <person name="Jogler M."/>
            <person name="Boedeker C."/>
            <person name="Pinto D."/>
            <person name="Vollmers J."/>
            <person name="Rivas-Marin E."/>
            <person name="Kohn T."/>
            <person name="Peeters S.H."/>
            <person name="Heuer A."/>
            <person name="Rast P."/>
            <person name="Oberbeckmann S."/>
            <person name="Bunk B."/>
            <person name="Jeske O."/>
            <person name="Meyerdierks A."/>
            <person name="Storesund J.E."/>
            <person name="Kallscheuer N."/>
            <person name="Luecker S."/>
            <person name="Lage O.M."/>
            <person name="Pohl T."/>
            <person name="Merkel B.J."/>
            <person name="Hornburger P."/>
            <person name="Mueller R.-W."/>
            <person name="Bruemmer F."/>
            <person name="Labrenz M."/>
            <person name="Spormann A.M."/>
            <person name="Op Den Camp H."/>
            <person name="Overmann J."/>
            <person name="Amann R."/>
            <person name="Jetten M.S.M."/>
            <person name="Mascher T."/>
            <person name="Medema M.H."/>
            <person name="Devos D.P."/>
            <person name="Kaster A.-K."/>
            <person name="Ovreas L."/>
            <person name="Rohde M."/>
            <person name="Galperin M.Y."/>
            <person name="Jogler C."/>
        </authorList>
    </citation>
    <scope>NUCLEOTIDE SEQUENCE [LARGE SCALE GENOMIC DNA]</scope>
    <source>
        <strain evidence="2 3">Poly41</strain>
    </source>
</reference>
<proteinExistence type="predicted"/>
<name>A0A5C6DG37_9BACT</name>
<dbReference type="Pfam" id="PF05050">
    <property type="entry name" value="Methyltransf_21"/>
    <property type="match status" value="1"/>
</dbReference>
<evidence type="ECO:0000313" key="3">
    <source>
        <dbReference type="Proteomes" id="UP000319143"/>
    </source>
</evidence>
<sequence length="277" mass="31697">MNLRSILKQPVKMVVKKLFPRRFWRYKFNSFLTSSSKDELRIVSLLCEPNKTSVDIGADAGVFSANMLQVSRNVIAFEPRPAQADELKAMFTSVGASVRVEQVALSDHEGTSEMRVLINDQGRSTIESENRLDDEDNSPRTKLVVNLRRLDDYALDSVGCIKIDVEGHEVAVLRGTRETIARHRPKLLIESENRHRVHAVDDLKNLLHELDYEGFFLLDGQLHSIDKFSVEEHQDDRNIGSWKSGWERRGVYINNFLFIPREQSAEVVEAMNTLFSP</sequence>
<gene>
    <name evidence="2" type="ORF">Poly41_40880</name>
</gene>
<dbReference type="EMBL" id="SJPV01000007">
    <property type="protein sequence ID" value="TWU34944.1"/>
    <property type="molecule type" value="Genomic_DNA"/>
</dbReference>
<protein>
    <recommendedName>
        <fullName evidence="1">Methyltransferase FkbM domain-containing protein</fullName>
    </recommendedName>
</protein>
<dbReference type="PANTHER" id="PTHR34203:SF15">
    <property type="entry name" value="SLL1173 PROTEIN"/>
    <property type="match status" value="1"/>
</dbReference>
<dbReference type="OrthoDB" id="276857at2"/>
<dbReference type="Proteomes" id="UP000319143">
    <property type="component" value="Unassembled WGS sequence"/>
</dbReference>
<dbReference type="InterPro" id="IPR052514">
    <property type="entry name" value="SAM-dependent_MTase"/>
</dbReference>
<feature type="domain" description="Methyltransferase FkbM" evidence="1">
    <location>
        <begin position="55"/>
        <end position="213"/>
    </location>
</feature>
<keyword evidence="3" id="KW-1185">Reference proteome</keyword>
<dbReference type="AlphaFoldDB" id="A0A5C6DG37"/>
<evidence type="ECO:0000259" key="1">
    <source>
        <dbReference type="Pfam" id="PF05050"/>
    </source>
</evidence>
<dbReference type="InterPro" id="IPR006342">
    <property type="entry name" value="FkbM_mtfrase"/>
</dbReference>